<dbReference type="GO" id="GO:0008270">
    <property type="term" value="F:zinc ion binding"/>
    <property type="evidence" value="ECO:0007669"/>
    <property type="project" value="UniProtKB-KW"/>
</dbReference>
<dbReference type="EMBL" id="JBFDAA010000009">
    <property type="protein sequence ID" value="KAL1129433.1"/>
    <property type="molecule type" value="Genomic_DNA"/>
</dbReference>
<evidence type="ECO:0000256" key="9">
    <source>
        <dbReference type="PROSITE-ProRule" id="PRU00042"/>
    </source>
</evidence>
<evidence type="ECO:0000259" key="11">
    <source>
        <dbReference type="PROSITE" id="PS50157"/>
    </source>
</evidence>
<dbReference type="InterPro" id="IPR036236">
    <property type="entry name" value="Znf_C2H2_sf"/>
</dbReference>
<evidence type="ECO:0000256" key="3">
    <source>
        <dbReference type="ARBA" id="ARBA00022737"/>
    </source>
</evidence>
<evidence type="ECO:0000256" key="7">
    <source>
        <dbReference type="ARBA" id="ARBA00023163"/>
    </source>
</evidence>
<feature type="domain" description="C2H2-type" evidence="11">
    <location>
        <begin position="68"/>
        <end position="95"/>
    </location>
</feature>
<protein>
    <recommendedName>
        <fullName evidence="11">C2H2-type domain-containing protein</fullName>
    </recommendedName>
</protein>
<feature type="compositionally biased region" description="Low complexity" evidence="10">
    <location>
        <begin position="371"/>
        <end position="396"/>
    </location>
</feature>
<keyword evidence="4 9" id="KW-0863">Zinc-finger</keyword>
<evidence type="ECO:0000256" key="4">
    <source>
        <dbReference type="ARBA" id="ARBA00022771"/>
    </source>
</evidence>
<feature type="domain" description="C2H2-type" evidence="11">
    <location>
        <begin position="128"/>
        <end position="152"/>
    </location>
</feature>
<dbReference type="SUPFAM" id="SSF57667">
    <property type="entry name" value="beta-beta-alpha zinc fingers"/>
    <property type="match status" value="6"/>
</dbReference>
<dbReference type="FunFam" id="3.30.160.60:FF:000446">
    <property type="entry name" value="Zinc finger protein"/>
    <property type="match status" value="1"/>
</dbReference>
<feature type="region of interest" description="Disordered" evidence="10">
    <location>
        <begin position="362"/>
        <end position="406"/>
    </location>
</feature>
<dbReference type="Pfam" id="PF00096">
    <property type="entry name" value="zf-C2H2"/>
    <property type="match status" value="5"/>
</dbReference>
<feature type="domain" description="C2H2-type" evidence="11">
    <location>
        <begin position="242"/>
        <end position="269"/>
    </location>
</feature>
<evidence type="ECO:0000256" key="5">
    <source>
        <dbReference type="ARBA" id="ARBA00022833"/>
    </source>
</evidence>
<name>A0ABD0YW64_9HEMI</name>
<proteinExistence type="predicted"/>
<evidence type="ECO:0000256" key="2">
    <source>
        <dbReference type="ARBA" id="ARBA00022723"/>
    </source>
</evidence>
<gene>
    <name evidence="12" type="ORF">AAG570_013959</name>
</gene>
<keyword evidence="5" id="KW-0862">Zinc</keyword>
<keyword evidence="13" id="KW-1185">Reference proteome</keyword>
<feature type="non-terminal residue" evidence="12">
    <location>
        <position position="1"/>
    </location>
</feature>
<keyword evidence="8" id="KW-0539">Nucleus</keyword>
<dbReference type="Gene3D" id="3.30.160.60">
    <property type="entry name" value="Classic Zinc Finger"/>
    <property type="match status" value="5"/>
</dbReference>
<evidence type="ECO:0000256" key="10">
    <source>
        <dbReference type="SAM" id="MobiDB-lite"/>
    </source>
</evidence>
<evidence type="ECO:0000256" key="8">
    <source>
        <dbReference type="ARBA" id="ARBA00023242"/>
    </source>
</evidence>
<keyword evidence="7" id="KW-0804">Transcription</keyword>
<reference evidence="12 13" key="1">
    <citation type="submission" date="2024-07" db="EMBL/GenBank/DDBJ databases">
        <title>Chromosome-level genome assembly of the water stick insect Ranatra chinensis (Heteroptera: Nepidae).</title>
        <authorList>
            <person name="Liu X."/>
        </authorList>
    </citation>
    <scope>NUCLEOTIDE SEQUENCE [LARGE SCALE GENOMIC DNA]</scope>
    <source>
        <strain evidence="12">Cailab_2021Rc</strain>
        <tissue evidence="12">Muscle</tissue>
    </source>
</reference>
<evidence type="ECO:0000256" key="1">
    <source>
        <dbReference type="ARBA" id="ARBA00004123"/>
    </source>
</evidence>
<keyword evidence="2" id="KW-0479">Metal-binding</keyword>
<evidence type="ECO:0000313" key="13">
    <source>
        <dbReference type="Proteomes" id="UP001558652"/>
    </source>
</evidence>
<comment type="subcellular location">
    <subcellularLocation>
        <location evidence="1">Nucleus</location>
    </subcellularLocation>
</comment>
<accession>A0ABD0YW64</accession>
<dbReference type="GO" id="GO:0005634">
    <property type="term" value="C:nucleus"/>
    <property type="evidence" value="ECO:0007669"/>
    <property type="project" value="UniProtKB-SubCell"/>
</dbReference>
<evidence type="ECO:0000256" key="6">
    <source>
        <dbReference type="ARBA" id="ARBA00023015"/>
    </source>
</evidence>
<dbReference type="AlphaFoldDB" id="A0ABD0YW64"/>
<evidence type="ECO:0000313" key="12">
    <source>
        <dbReference type="EMBL" id="KAL1129433.1"/>
    </source>
</evidence>
<dbReference type="InterPro" id="IPR050636">
    <property type="entry name" value="C2H2-ZF_domain-containing"/>
</dbReference>
<feature type="domain" description="C2H2-type" evidence="11">
    <location>
        <begin position="297"/>
        <end position="325"/>
    </location>
</feature>
<dbReference type="PROSITE" id="PS50157">
    <property type="entry name" value="ZINC_FINGER_C2H2_2"/>
    <property type="match status" value="6"/>
</dbReference>
<feature type="domain" description="C2H2-type" evidence="11">
    <location>
        <begin position="11"/>
        <end position="38"/>
    </location>
</feature>
<comment type="caution">
    <text evidence="12">The sequence shown here is derived from an EMBL/GenBank/DDBJ whole genome shotgun (WGS) entry which is preliminary data.</text>
</comment>
<dbReference type="PANTHER" id="PTHR47772:SF13">
    <property type="entry name" value="GASTRULA ZINC FINGER PROTEIN XLCGF49.1-LIKE-RELATED"/>
    <property type="match status" value="1"/>
</dbReference>
<organism evidence="12 13">
    <name type="scientific">Ranatra chinensis</name>
    <dbReference type="NCBI Taxonomy" id="642074"/>
    <lineage>
        <taxon>Eukaryota</taxon>
        <taxon>Metazoa</taxon>
        <taxon>Ecdysozoa</taxon>
        <taxon>Arthropoda</taxon>
        <taxon>Hexapoda</taxon>
        <taxon>Insecta</taxon>
        <taxon>Pterygota</taxon>
        <taxon>Neoptera</taxon>
        <taxon>Paraneoptera</taxon>
        <taxon>Hemiptera</taxon>
        <taxon>Heteroptera</taxon>
        <taxon>Panheteroptera</taxon>
        <taxon>Nepomorpha</taxon>
        <taxon>Nepidae</taxon>
        <taxon>Ranatrinae</taxon>
        <taxon>Ranatra</taxon>
    </lineage>
</organism>
<sequence length="406" mass="46904">PVLVSGGCLKFTCGRCGKSYKYRSNLRRHEKFECGQERQFKCHLCAYAATQKVRLVTHLISKRVFPMFSCRTCGKSYKYKKNLTKHERYECGDVRHFRCHVCDYAAKQKVQLITHFVSKHKEGLARLFGCKRCGRSYKHRSSLSKHERYECGGIKLFKCSFCHYSASQKIRLHCYMSLLPAGREKCPRCGKGYKYRFNLYRHMRYECGGLRHFACLLCDYSAKRKATLQRHTFLKHNEWGRFSCETCGKGYKYRHNMLRHKRYECGGQRRFKCPACDYAASYKDQLRMHFVAKHGDFRCEACGKYYKYKYNLNKHRRYECGGARPFRCSVCSYAANQKVSLINHMITRHKATKLRRATCAASVGAATRGRPTSSDTRSSSAASSPSSSAPIATTGPDTRSTSRATS</sequence>
<feature type="compositionally biased region" description="Polar residues" evidence="10">
    <location>
        <begin position="397"/>
        <end position="406"/>
    </location>
</feature>
<dbReference type="PANTHER" id="PTHR47772">
    <property type="entry name" value="ZINC FINGER PROTEIN 200"/>
    <property type="match status" value="1"/>
</dbReference>
<dbReference type="Proteomes" id="UP001558652">
    <property type="component" value="Unassembled WGS sequence"/>
</dbReference>
<dbReference type="InterPro" id="IPR013087">
    <property type="entry name" value="Znf_C2H2_type"/>
</dbReference>
<keyword evidence="6" id="KW-0805">Transcription regulation</keyword>
<keyword evidence="3" id="KW-0677">Repeat</keyword>
<dbReference type="SMART" id="SM00355">
    <property type="entry name" value="ZnF_C2H2"/>
    <property type="match status" value="11"/>
</dbReference>
<feature type="domain" description="C2H2-type" evidence="11">
    <location>
        <begin position="184"/>
        <end position="208"/>
    </location>
</feature>